<dbReference type="Proteomes" id="UP001055439">
    <property type="component" value="Chromosome 6"/>
</dbReference>
<name>A0A9E7K8F2_9LILI</name>
<proteinExistence type="predicted"/>
<protein>
    <submittedName>
        <fullName evidence="1">Uncharacterized protein</fullName>
    </submittedName>
</protein>
<dbReference type="EMBL" id="CP097508">
    <property type="protein sequence ID" value="URE08271.1"/>
    <property type="molecule type" value="Genomic_DNA"/>
</dbReference>
<sequence length="38" mass="4300">MIRICVRPGLIGGTNSSRVLCMFYIRINLAPTAYELAW</sequence>
<gene>
    <name evidence="1" type="ORF">MUK42_17117</name>
</gene>
<accession>A0A9E7K8F2</accession>
<evidence type="ECO:0000313" key="2">
    <source>
        <dbReference type="Proteomes" id="UP001055439"/>
    </source>
</evidence>
<evidence type="ECO:0000313" key="1">
    <source>
        <dbReference type="EMBL" id="URE08271.1"/>
    </source>
</evidence>
<reference evidence="1" key="1">
    <citation type="submission" date="2022-05" db="EMBL/GenBank/DDBJ databases">
        <title>The Musa troglodytarum L. genome provides insights into the mechanism of non-climacteric behaviour and enrichment of carotenoids.</title>
        <authorList>
            <person name="Wang J."/>
        </authorList>
    </citation>
    <scope>NUCLEOTIDE SEQUENCE</scope>
    <source>
        <tissue evidence="1">Leaf</tissue>
    </source>
</reference>
<dbReference type="AlphaFoldDB" id="A0A9E7K8F2"/>
<keyword evidence="2" id="KW-1185">Reference proteome</keyword>
<organism evidence="1 2">
    <name type="scientific">Musa troglodytarum</name>
    <name type="common">fe'i banana</name>
    <dbReference type="NCBI Taxonomy" id="320322"/>
    <lineage>
        <taxon>Eukaryota</taxon>
        <taxon>Viridiplantae</taxon>
        <taxon>Streptophyta</taxon>
        <taxon>Embryophyta</taxon>
        <taxon>Tracheophyta</taxon>
        <taxon>Spermatophyta</taxon>
        <taxon>Magnoliopsida</taxon>
        <taxon>Liliopsida</taxon>
        <taxon>Zingiberales</taxon>
        <taxon>Musaceae</taxon>
        <taxon>Musa</taxon>
    </lineage>
</organism>